<keyword evidence="4" id="KW-1003">Cell membrane</keyword>
<evidence type="ECO:0000256" key="1">
    <source>
        <dbReference type="ARBA" id="ARBA00000085"/>
    </source>
</evidence>
<keyword evidence="8" id="KW-0547">Nucleotide-binding</keyword>
<comment type="subcellular location">
    <subcellularLocation>
        <location evidence="2">Cell membrane</location>
        <topology evidence="2">Multi-pass membrane protein</topology>
    </subcellularLocation>
</comment>
<feature type="transmembrane region" description="Helical" evidence="14">
    <location>
        <begin position="62"/>
        <end position="80"/>
    </location>
</feature>
<sequence length="372" mass="43297">MKNNIMNLLRYLPKWKVMMYILLSLFLAVVMGAVLLPAVWFLEDNSRFFESLFFILSYFREFFFLVFYLMATGLFLLIFYQFERKRYLALNLIKMTEDVQRWVRQENASEGFYVQPEFQALADGIQKIIEKSEEAIKEVKRTEQLKNELVTSVAHDLRSPLTSIIGYLDLINNDRYSNEVELRHYVQIIHAKTSSLYALINDIFEFTYMQNQQIKLHKEAINIEEMLNQIAVQTKVQLEAAGMEFRLFSSVDDPVVEGDGVKLARVFENLIQNAIRYGSDGRYLDAALHDRKDMIEIEIANYGQAIPRIDLPHIFDRFYRVEKSRSQYTGGSGLGLAISKSIVDLHSGYIDVESAPGKTAFTIKLFKKYRSK</sequence>
<name>A0A160M7G3_9BACI</name>
<dbReference type="Pfam" id="PF00512">
    <property type="entry name" value="HisKA"/>
    <property type="match status" value="1"/>
</dbReference>
<reference evidence="16 17" key="1">
    <citation type="submission" date="2016-04" db="EMBL/GenBank/DDBJ databases">
        <title>Complete genome sequence of Bacillus oceanisediminis strain 2691.</title>
        <authorList>
            <person name="Jeong H."/>
            <person name="Kim H.J."/>
            <person name="Lee D.-W."/>
        </authorList>
    </citation>
    <scope>NUCLEOTIDE SEQUENCE [LARGE SCALE GENOMIC DNA]</scope>
    <source>
        <strain evidence="16 17">2691</strain>
    </source>
</reference>
<dbReference type="GO" id="GO:0000155">
    <property type="term" value="F:phosphorelay sensor kinase activity"/>
    <property type="evidence" value="ECO:0007669"/>
    <property type="project" value="InterPro"/>
</dbReference>
<evidence type="ECO:0000259" key="15">
    <source>
        <dbReference type="PROSITE" id="PS50109"/>
    </source>
</evidence>
<proteinExistence type="predicted"/>
<keyword evidence="5" id="KW-0597">Phosphoprotein</keyword>
<dbReference type="AlphaFoldDB" id="A0A160M7G3"/>
<keyword evidence="13 14" id="KW-0472">Membrane</keyword>
<evidence type="ECO:0000256" key="9">
    <source>
        <dbReference type="ARBA" id="ARBA00022777"/>
    </source>
</evidence>
<dbReference type="SUPFAM" id="SSF47384">
    <property type="entry name" value="Homodimeric domain of signal transducing histidine kinase"/>
    <property type="match status" value="1"/>
</dbReference>
<dbReference type="EC" id="2.7.13.3" evidence="3"/>
<evidence type="ECO:0000256" key="14">
    <source>
        <dbReference type="SAM" id="Phobius"/>
    </source>
</evidence>
<evidence type="ECO:0000256" key="12">
    <source>
        <dbReference type="ARBA" id="ARBA00023012"/>
    </source>
</evidence>
<dbReference type="SMART" id="SM00388">
    <property type="entry name" value="HisKA"/>
    <property type="match status" value="1"/>
</dbReference>
<feature type="transmembrane region" description="Helical" evidence="14">
    <location>
        <begin position="20"/>
        <end position="42"/>
    </location>
</feature>
<dbReference type="InterPro" id="IPR004358">
    <property type="entry name" value="Sig_transdc_His_kin-like_C"/>
</dbReference>
<evidence type="ECO:0000313" key="16">
    <source>
        <dbReference type="EMBL" id="AND38153.1"/>
    </source>
</evidence>
<dbReference type="STRING" id="1196031.A361_03100"/>
<dbReference type="KEGG" id="bon:A361_03100"/>
<keyword evidence="10" id="KW-0067">ATP-binding</keyword>
<comment type="catalytic activity">
    <reaction evidence="1">
        <text>ATP + protein L-histidine = ADP + protein N-phospho-L-histidine.</text>
        <dbReference type="EC" id="2.7.13.3"/>
    </reaction>
</comment>
<evidence type="ECO:0000256" key="13">
    <source>
        <dbReference type="ARBA" id="ARBA00023136"/>
    </source>
</evidence>
<dbReference type="Gene3D" id="1.10.287.130">
    <property type="match status" value="1"/>
</dbReference>
<keyword evidence="11 14" id="KW-1133">Transmembrane helix</keyword>
<accession>A0A160M7G3</accession>
<dbReference type="SMART" id="SM00387">
    <property type="entry name" value="HATPase_c"/>
    <property type="match status" value="1"/>
</dbReference>
<evidence type="ECO:0000256" key="5">
    <source>
        <dbReference type="ARBA" id="ARBA00022553"/>
    </source>
</evidence>
<evidence type="ECO:0000256" key="10">
    <source>
        <dbReference type="ARBA" id="ARBA00022840"/>
    </source>
</evidence>
<keyword evidence="12" id="KW-0902">Two-component regulatory system</keyword>
<feature type="domain" description="Histidine kinase" evidence="15">
    <location>
        <begin position="152"/>
        <end position="369"/>
    </location>
</feature>
<dbReference type="PANTHER" id="PTHR45528">
    <property type="entry name" value="SENSOR HISTIDINE KINASE CPXA"/>
    <property type="match status" value="1"/>
</dbReference>
<gene>
    <name evidence="16" type="ORF">A361_03100</name>
</gene>
<dbReference type="InterPro" id="IPR036890">
    <property type="entry name" value="HATPase_C_sf"/>
</dbReference>
<evidence type="ECO:0000256" key="6">
    <source>
        <dbReference type="ARBA" id="ARBA00022679"/>
    </source>
</evidence>
<evidence type="ECO:0000256" key="7">
    <source>
        <dbReference type="ARBA" id="ARBA00022692"/>
    </source>
</evidence>
<dbReference type="GO" id="GO:0005524">
    <property type="term" value="F:ATP binding"/>
    <property type="evidence" value="ECO:0007669"/>
    <property type="project" value="UniProtKB-KW"/>
</dbReference>
<dbReference type="FunFam" id="1.10.287.130:FF:000008">
    <property type="entry name" value="Two-component sensor histidine kinase"/>
    <property type="match status" value="1"/>
</dbReference>
<dbReference type="CDD" id="cd00075">
    <property type="entry name" value="HATPase"/>
    <property type="match status" value="1"/>
</dbReference>
<dbReference type="InterPro" id="IPR003661">
    <property type="entry name" value="HisK_dim/P_dom"/>
</dbReference>
<dbReference type="InterPro" id="IPR003594">
    <property type="entry name" value="HATPase_dom"/>
</dbReference>
<keyword evidence="9 16" id="KW-0418">Kinase</keyword>
<dbReference type="PROSITE" id="PS50109">
    <property type="entry name" value="HIS_KIN"/>
    <property type="match status" value="1"/>
</dbReference>
<dbReference type="SUPFAM" id="SSF55874">
    <property type="entry name" value="ATPase domain of HSP90 chaperone/DNA topoisomerase II/histidine kinase"/>
    <property type="match status" value="1"/>
</dbReference>
<protein>
    <recommendedName>
        <fullName evidence="3">histidine kinase</fullName>
        <ecNumber evidence="3">2.7.13.3</ecNumber>
    </recommendedName>
</protein>
<evidence type="ECO:0000256" key="2">
    <source>
        <dbReference type="ARBA" id="ARBA00004651"/>
    </source>
</evidence>
<dbReference type="EMBL" id="CP015506">
    <property type="protein sequence ID" value="AND38153.1"/>
    <property type="molecule type" value="Genomic_DNA"/>
</dbReference>
<dbReference type="InterPro" id="IPR050398">
    <property type="entry name" value="HssS/ArlS-like"/>
</dbReference>
<dbReference type="Gene3D" id="3.30.565.10">
    <property type="entry name" value="Histidine kinase-like ATPase, C-terminal domain"/>
    <property type="match status" value="1"/>
</dbReference>
<dbReference type="InterPro" id="IPR036097">
    <property type="entry name" value="HisK_dim/P_sf"/>
</dbReference>
<dbReference type="CDD" id="cd00082">
    <property type="entry name" value="HisKA"/>
    <property type="match status" value="1"/>
</dbReference>
<evidence type="ECO:0000256" key="3">
    <source>
        <dbReference type="ARBA" id="ARBA00012438"/>
    </source>
</evidence>
<keyword evidence="6" id="KW-0808">Transferase</keyword>
<evidence type="ECO:0000256" key="4">
    <source>
        <dbReference type="ARBA" id="ARBA00022475"/>
    </source>
</evidence>
<dbReference type="RefSeq" id="WP_019380221.1">
    <property type="nucleotide sequence ID" value="NZ_CP015506.1"/>
</dbReference>
<evidence type="ECO:0000313" key="17">
    <source>
        <dbReference type="Proteomes" id="UP000077856"/>
    </source>
</evidence>
<organism evidence="16 17">
    <name type="scientific">Cytobacillus oceanisediminis 2691</name>
    <dbReference type="NCBI Taxonomy" id="1196031"/>
    <lineage>
        <taxon>Bacteria</taxon>
        <taxon>Bacillati</taxon>
        <taxon>Bacillota</taxon>
        <taxon>Bacilli</taxon>
        <taxon>Bacillales</taxon>
        <taxon>Bacillaceae</taxon>
        <taxon>Cytobacillus</taxon>
    </lineage>
</organism>
<dbReference type="Proteomes" id="UP000077856">
    <property type="component" value="Chromosome"/>
</dbReference>
<dbReference type="GO" id="GO:0005886">
    <property type="term" value="C:plasma membrane"/>
    <property type="evidence" value="ECO:0007669"/>
    <property type="project" value="UniProtKB-SubCell"/>
</dbReference>
<dbReference type="InterPro" id="IPR005467">
    <property type="entry name" value="His_kinase_dom"/>
</dbReference>
<dbReference type="eggNOG" id="COG2205">
    <property type="taxonomic scope" value="Bacteria"/>
</dbReference>
<dbReference type="Pfam" id="PF02518">
    <property type="entry name" value="HATPase_c"/>
    <property type="match status" value="1"/>
</dbReference>
<dbReference type="FunFam" id="3.30.565.10:FF:000013">
    <property type="entry name" value="Two-component sensor histidine kinase"/>
    <property type="match status" value="1"/>
</dbReference>
<evidence type="ECO:0000256" key="8">
    <source>
        <dbReference type="ARBA" id="ARBA00022741"/>
    </source>
</evidence>
<dbReference type="PRINTS" id="PR00344">
    <property type="entry name" value="BCTRLSENSOR"/>
</dbReference>
<keyword evidence="7 14" id="KW-0812">Transmembrane</keyword>
<evidence type="ECO:0000256" key="11">
    <source>
        <dbReference type="ARBA" id="ARBA00022989"/>
    </source>
</evidence>
<dbReference type="PANTHER" id="PTHR45528:SF1">
    <property type="entry name" value="SENSOR HISTIDINE KINASE CPXA"/>
    <property type="match status" value="1"/>
</dbReference>